<evidence type="ECO:0000313" key="10">
    <source>
        <dbReference type="Proteomes" id="UP000222542"/>
    </source>
</evidence>
<keyword evidence="4" id="KW-0862">Zinc</keyword>
<dbReference type="Pfam" id="PF03226">
    <property type="entry name" value="Yippee-Mis18"/>
    <property type="match status" value="1"/>
</dbReference>
<dbReference type="Pfam" id="PF04548">
    <property type="entry name" value="AIG1"/>
    <property type="match status" value="1"/>
</dbReference>
<proteinExistence type="inferred from homology"/>
<keyword evidence="2" id="KW-0479">Metal-binding</keyword>
<feature type="domain" description="Yippee" evidence="8">
    <location>
        <begin position="321"/>
        <end position="418"/>
    </location>
</feature>
<dbReference type="Gramene" id="PHT79199">
    <property type="protein sequence ID" value="PHT79199"/>
    <property type="gene ID" value="T459_17251"/>
</dbReference>
<dbReference type="Gene3D" id="3.40.50.300">
    <property type="entry name" value="P-loop containing nucleotide triphosphate hydrolases"/>
    <property type="match status" value="1"/>
</dbReference>
<dbReference type="GO" id="GO:0005525">
    <property type="term" value="F:GTP binding"/>
    <property type="evidence" value="ECO:0007669"/>
    <property type="project" value="UniProtKB-KW"/>
</dbReference>
<dbReference type="FunFam" id="3.40.50.300:FF:000840">
    <property type="entry name" value="Immune-associated nucleotide-binding protein 9"/>
    <property type="match status" value="1"/>
</dbReference>
<evidence type="ECO:0000256" key="6">
    <source>
        <dbReference type="SAM" id="Coils"/>
    </source>
</evidence>
<keyword evidence="10" id="KW-1185">Reference proteome</keyword>
<keyword evidence="5" id="KW-0342">GTP-binding</keyword>
<dbReference type="InterPro" id="IPR006703">
    <property type="entry name" value="G_AIG1"/>
</dbReference>
<evidence type="ECO:0000256" key="3">
    <source>
        <dbReference type="ARBA" id="ARBA00022741"/>
    </source>
</evidence>
<evidence type="ECO:0000256" key="4">
    <source>
        <dbReference type="ARBA" id="ARBA00022833"/>
    </source>
</evidence>
<dbReference type="PANTHER" id="PTHR10903">
    <property type="entry name" value="GTPASE, IMAP FAMILY MEMBER-RELATED"/>
    <property type="match status" value="1"/>
</dbReference>
<dbReference type="InterPro" id="IPR045058">
    <property type="entry name" value="GIMA/IAN/Toc"/>
</dbReference>
<sequence>MGGSPVSDDWEVVANGARTLLLIGRIGDERSATGNSILGRKAFKSMSSFGGVTKTCEIQRTLLEDGQILDVIDTPGFEFTVESELVGNEIVKSVDLADDGIHAVLFVLSLQAHFSKEVQAAIRYFSQFFGKKIGDYMIVVFTGGDDLEDNCSLNDHLNHSCPENLKEALKMCGNRQVLFDNKTNDPMKKAEQLGELLFHVNMVVQKNGGKPYTNDLFEEVKKMKLHNDTVDVNSLLGDLKQEVTELKEQLQRWSLVDQHREITEMVESKLNDSMHRLEKQLEEERTARLEAEKNAESRIRELKDSLEKTQRKTEELTVKRCSYSCLKCRSHVSFDDDIISKNFQAKSGKAFLFDLVRNIVIGTKEERQLLTGLHTIAEIYCANCNEELGWKYERAVEPSQKYKEGKFILEESKIVKDNW</sequence>
<comment type="caution">
    <text evidence="9">The sequence shown here is derived from an EMBL/GenBank/DDBJ whole genome shotgun (WGS) entry which is preliminary data.</text>
</comment>
<evidence type="ECO:0000313" key="9">
    <source>
        <dbReference type="EMBL" id="PHT79199.1"/>
    </source>
</evidence>
<evidence type="ECO:0000256" key="5">
    <source>
        <dbReference type="ARBA" id="ARBA00023134"/>
    </source>
</evidence>
<evidence type="ECO:0000256" key="1">
    <source>
        <dbReference type="ARBA" id="ARBA00008535"/>
    </source>
</evidence>
<evidence type="ECO:0000259" key="7">
    <source>
        <dbReference type="PROSITE" id="PS51720"/>
    </source>
</evidence>
<dbReference type="PROSITE" id="PS51792">
    <property type="entry name" value="YIPPEE"/>
    <property type="match status" value="1"/>
</dbReference>
<organism evidence="9 10">
    <name type="scientific">Capsicum annuum</name>
    <name type="common">Capsicum pepper</name>
    <dbReference type="NCBI Taxonomy" id="4072"/>
    <lineage>
        <taxon>Eukaryota</taxon>
        <taxon>Viridiplantae</taxon>
        <taxon>Streptophyta</taxon>
        <taxon>Embryophyta</taxon>
        <taxon>Tracheophyta</taxon>
        <taxon>Spermatophyta</taxon>
        <taxon>Magnoliopsida</taxon>
        <taxon>eudicotyledons</taxon>
        <taxon>Gunneridae</taxon>
        <taxon>Pentapetalae</taxon>
        <taxon>asterids</taxon>
        <taxon>lamiids</taxon>
        <taxon>Solanales</taxon>
        <taxon>Solanaceae</taxon>
        <taxon>Solanoideae</taxon>
        <taxon>Capsiceae</taxon>
        <taxon>Capsicum</taxon>
    </lineage>
</organism>
<accession>A0A2G2ZB47</accession>
<dbReference type="OMA" id="SCEEQHR"/>
<dbReference type="AlphaFoldDB" id="A0A2G2ZB47"/>
<dbReference type="InterPro" id="IPR004910">
    <property type="entry name" value="Yippee/Mis18/Cereblon"/>
</dbReference>
<dbReference type="STRING" id="4072.A0A2G2ZB47"/>
<dbReference type="Proteomes" id="UP000222542">
    <property type="component" value="Unassembled WGS sequence"/>
</dbReference>
<gene>
    <name evidence="9" type="ORF">T459_17251</name>
</gene>
<dbReference type="GO" id="GO:0003924">
    <property type="term" value="F:GTPase activity"/>
    <property type="evidence" value="ECO:0000318"/>
    <property type="project" value="GO_Central"/>
</dbReference>
<evidence type="ECO:0000256" key="2">
    <source>
        <dbReference type="ARBA" id="ARBA00022723"/>
    </source>
</evidence>
<protein>
    <submittedName>
        <fullName evidence="9">Protein yippee-like 3</fullName>
    </submittedName>
</protein>
<dbReference type="EMBL" id="AYRZ02000006">
    <property type="protein sequence ID" value="PHT79199.1"/>
    <property type="molecule type" value="Genomic_DNA"/>
</dbReference>
<name>A0A2G2ZB47_CAPAN</name>
<dbReference type="InterPro" id="IPR034751">
    <property type="entry name" value="Yippee"/>
</dbReference>
<reference evidence="9 10" key="1">
    <citation type="journal article" date="2014" name="Nat. Genet.">
        <title>Genome sequence of the hot pepper provides insights into the evolution of pungency in Capsicum species.</title>
        <authorList>
            <person name="Kim S."/>
            <person name="Park M."/>
            <person name="Yeom S.I."/>
            <person name="Kim Y.M."/>
            <person name="Lee J.M."/>
            <person name="Lee H.A."/>
            <person name="Seo E."/>
            <person name="Choi J."/>
            <person name="Cheong K."/>
            <person name="Kim K.T."/>
            <person name="Jung K."/>
            <person name="Lee G.W."/>
            <person name="Oh S.K."/>
            <person name="Bae C."/>
            <person name="Kim S.B."/>
            <person name="Lee H.Y."/>
            <person name="Kim S.Y."/>
            <person name="Kim M.S."/>
            <person name="Kang B.C."/>
            <person name="Jo Y.D."/>
            <person name="Yang H.B."/>
            <person name="Jeong H.J."/>
            <person name="Kang W.H."/>
            <person name="Kwon J.K."/>
            <person name="Shin C."/>
            <person name="Lim J.Y."/>
            <person name="Park J.H."/>
            <person name="Huh J.H."/>
            <person name="Kim J.S."/>
            <person name="Kim B.D."/>
            <person name="Cohen O."/>
            <person name="Paran I."/>
            <person name="Suh M.C."/>
            <person name="Lee S.B."/>
            <person name="Kim Y.K."/>
            <person name="Shin Y."/>
            <person name="Noh S.J."/>
            <person name="Park J."/>
            <person name="Seo Y.S."/>
            <person name="Kwon S.Y."/>
            <person name="Kim H.A."/>
            <person name="Park J.M."/>
            <person name="Kim H.J."/>
            <person name="Choi S.B."/>
            <person name="Bosland P.W."/>
            <person name="Reeves G."/>
            <person name="Jo S.H."/>
            <person name="Lee B.W."/>
            <person name="Cho H.T."/>
            <person name="Choi H.S."/>
            <person name="Lee M.S."/>
            <person name="Yu Y."/>
            <person name="Do Choi Y."/>
            <person name="Park B.S."/>
            <person name="van Deynze A."/>
            <person name="Ashrafi H."/>
            <person name="Hill T."/>
            <person name="Kim W.T."/>
            <person name="Pai H.S."/>
            <person name="Ahn H.K."/>
            <person name="Yeam I."/>
            <person name="Giovannoni J.J."/>
            <person name="Rose J.K."/>
            <person name="Sorensen I."/>
            <person name="Lee S.J."/>
            <person name="Kim R.W."/>
            <person name="Choi I.Y."/>
            <person name="Choi B.S."/>
            <person name="Lim J.S."/>
            <person name="Lee Y.H."/>
            <person name="Choi D."/>
        </authorList>
    </citation>
    <scope>NUCLEOTIDE SEQUENCE [LARGE SCALE GENOMIC DNA]</scope>
    <source>
        <strain evidence="10">cv. CM334</strain>
    </source>
</reference>
<evidence type="ECO:0000259" key="8">
    <source>
        <dbReference type="PROSITE" id="PS51792"/>
    </source>
</evidence>
<reference evidence="9 10" key="2">
    <citation type="journal article" date="2017" name="Genome Biol.">
        <title>New reference genome sequences of hot pepper reveal the massive evolution of plant disease-resistance genes by retroduplication.</title>
        <authorList>
            <person name="Kim S."/>
            <person name="Park J."/>
            <person name="Yeom S.I."/>
            <person name="Kim Y.M."/>
            <person name="Seo E."/>
            <person name="Kim K.T."/>
            <person name="Kim M.S."/>
            <person name="Lee J.M."/>
            <person name="Cheong K."/>
            <person name="Shin H.S."/>
            <person name="Kim S.B."/>
            <person name="Han K."/>
            <person name="Lee J."/>
            <person name="Park M."/>
            <person name="Lee H.A."/>
            <person name="Lee H.Y."/>
            <person name="Lee Y."/>
            <person name="Oh S."/>
            <person name="Lee J.H."/>
            <person name="Choi E."/>
            <person name="Choi E."/>
            <person name="Lee S.E."/>
            <person name="Jeon J."/>
            <person name="Kim H."/>
            <person name="Choi G."/>
            <person name="Song H."/>
            <person name="Lee J."/>
            <person name="Lee S.C."/>
            <person name="Kwon J.K."/>
            <person name="Lee H.Y."/>
            <person name="Koo N."/>
            <person name="Hong Y."/>
            <person name="Kim R.W."/>
            <person name="Kang W.H."/>
            <person name="Huh J.H."/>
            <person name="Kang B.C."/>
            <person name="Yang T.J."/>
            <person name="Lee Y.H."/>
            <person name="Bennetzen J.L."/>
            <person name="Choi D."/>
        </authorList>
    </citation>
    <scope>NUCLEOTIDE SEQUENCE [LARGE SCALE GENOMIC DNA]</scope>
    <source>
        <strain evidence="10">cv. CM334</strain>
    </source>
</reference>
<dbReference type="GO" id="GO:0046872">
    <property type="term" value="F:metal ion binding"/>
    <property type="evidence" value="ECO:0007669"/>
    <property type="project" value="UniProtKB-KW"/>
</dbReference>
<dbReference type="InterPro" id="IPR027417">
    <property type="entry name" value="P-loop_NTPase"/>
</dbReference>
<feature type="domain" description="AIG1-type G" evidence="7">
    <location>
        <begin position="15"/>
        <end position="221"/>
    </location>
</feature>
<dbReference type="CDD" id="cd01852">
    <property type="entry name" value="AIG1"/>
    <property type="match status" value="1"/>
</dbReference>
<keyword evidence="3" id="KW-0547">Nucleotide-binding</keyword>
<feature type="coiled-coil region" evidence="6">
    <location>
        <begin position="236"/>
        <end position="319"/>
    </location>
</feature>
<dbReference type="SUPFAM" id="SSF52540">
    <property type="entry name" value="P-loop containing nucleoside triphosphate hydrolases"/>
    <property type="match status" value="1"/>
</dbReference>
<dbReference type="PROSITE" id="PS51720">
    <property type="entry name" value="G_AIG1"/>
    <property type="match status" value="1"/>
</dbReference>
<comment type="similarity">
    <text evidence="1">Belongs to the TRAFAC class TrmE-Era-EngA-EngB-Septin-like GTPase superfamily. AIG1/Toc34/Toc159-like paraseptin GTPase family. IAN subfamily.</text>
</comment>
<keyword evidence="6" id="KW-0175">Coiled coil</keyword>
<dbReference type="PANTHER" id="PTHR10903:SF152">
    <property type="entry name" value="PROTEIN AIG1-LIKE"/>
    <property type="match status" value="1"/>
</dbReference>